<gene>
    <name evidence="1" type="ORF">BBK14_31480</name>
</gene>
<dbReference type="Proteomes" id="UP000179769">
    <property type="component" value="Unassembled WGS sequence"/>
</dbReference>
<reference evidence="2" key="1">
    <citation type="submission" date="2016-07" db="EMBL/GenBank/DDBJ databases">
        <title>Frankia sp. NRRL B-16219 Genome sequencing.</title>
        <authorList>
            <person name="Ghodhbane-Gtari F."/>
            <person name="Swanson E."/>
            <person name="Gueddou A."/>
            <person name="Louati M."/>
            <person name="Nouioui I."/>
            <person name="Hezbri K."/>
            <person name="Abebe-Akele F."/>
            <person name="Simpson S."/>
            <person name="Morris K."/>
            <person name="Thomas K."/>
            <person name="Gtari M."/>
            <person name="Tisa L.S."/>
        </authorList>
    </citation>
    <scope>NUCLEOTIDE SEQUENCE [LARGE SCALE GENOMIC DNA]</scope>
    <source>
        <strain evidence="2">NRRL B-16219</strain>
    </source>
</reference>
<comment type="caution">
    <text evidence="1">The sequence shown here is derived from an EMBL/GenBank/DDBJ whole genome shotgun (WGS) entry which is preliminary data.</text>
</comment>
<dbReference type="AlphaFoldDB" id="A0A1S1RBP5"/>
<evidence type="ECO:0000313" key="2">
    <source>
        <dbReference type="Proteomes" id="UP000179769"/>
    </source>
</evidence>
<dbReference type="RefSeq" id="WP_071059986.1">
    <property type="nucleotide sequence ID" value="NZ_MAXA01000034.1"/>
</dbReference>
<name>A0A1S1RBP5_9ACTN</name>
<sequence>MVGLDLRTAEGVLFPSILPSAIDDPAWRGRRTVGSRWVVVTQKPVAGSQVPALTTIDLYVVEARESD</sequence>
<proteinExistence type="predicted"/>
<protein>
    <submittedName>
        <fullName evidence="1">Uncharacterized protein</fullName>
    </submittedName>
</protein>
<organism evidence="1 2">
    <name type="scientific">Parafrankia soli</name>
    <dbReference type="NCBI Taxonomy" id="2599596"/>
    <lineage>
        <taxon>Bacteria</taxon>
        <taxon>Bacillati</taxon>
        <taxon>Actinomycetota</taxon>
        <taxon>Actinomycetes</taxon>
        <taxon>Frankiales</taxon>
        <taxon>Frankiaceae</taxon>
        <taxon>Parafrankia</taxon>
    </lineage>
</organism>
<accession>A0A1S1RBP5</accession>
<keyword evidence="2" id="KW-1185">Reference proteome</keyword>
<dbReference type="EMBL" id="MAXA01000034">
    <property type="protein sequence ID" value="OHV43406.1"/>
    <property type="molecule type" value="Genomic_DNA"/>
</dbReference>
<evidence type="ECO:0000313" key="1">
    <source>
        <dbReference type="EMBL" id="OHV43406.1"/>
    </source>
</evidence>